<evidence type="ECO:0000259" key="5">
    <source>
        <dbReference type="PROSITE" id="PS50112"/>
    </source>
</evidence>
<organism evidence="7 8">
    <name type="scientific">Haloarcula terrestris</name>
    <dbReference type="NCBI Taxonomy" id="2950533"/>
    <lineage>
        <taxon>Archaea</taxon>
        <taxon>Methanobacteriati</taxon>
        <taxon>Methanobacteriota</taxon>
        <taxon>Stenosarchaea group</taxon>
        <taxon>Halobacteria</taxon>
        <taxon>Halobacteriales</taxon>
        <taxon>Haloarculaceae</taxon>
        <taxon>Haloarcula</taxon>
    </lineage>
</organism>
<evidence type="ECO:0000259" key="6">
    <source>
        <dbReference type="PROSITE" id="PS50113"/>
    </source>
</evidence>
<dbReference type="Pfam" id="PF13426">
    <property type="entry name" value="PAS_9"/>
    <property type="match status" value="1"/>
</dbReference>
<feature type="domain" description="Histidine kinase" evidence="4">
    <location>
        <begin position="293"/>
        <end position="497"/>
    </location>
</feature>
<dbReference type="InterPro" id="IPR035965">
    <property type="entry name" value="PAS-like_dom_sf"/>
</dbReference>
<dbReference type="EMBL" id="JAMQOM010000023">
    <property type="protein sequence ID" value="MDS0223732.1"/>
    <property type="molecule type" value="Genomic_DNA"/>
</dbReference>
<dbReference type="PROSITE" id="PS50113">
    <property type="entry name" value="PAC"/>
    <property type="match status" value="2"/>
</dbReference>
<keyword evidence="2" id="KW-0288">FMN</keyword>
<dbReference type="CDD" id="cd00130">
    <property type="entry name" value="PAS"/>
    <property type="match status" value="1"/>
</dbReference>
<name>A0AAE4JIH0_9EURY</name>
<dbReference type="InterPro" id="IPR001610">
    <property type="entry name" value="PAC"/>
</dbReference>
<reference evidence="7 8" key="1">
    <citation type="submission" date="2022-06" db="EMBL/GenBank/DDBJ databases">
        <title>Haloarcula sp. a new haloarchaeum isolate from saline soil.</title>
        <authorList>
            <person name="Strakova D."/>
            <person name="Galisteo C."/>
            <person name="Sanchez-Porro C."/>
            <person name="Ventosa A."/>
        </authorList>
    </citation>
    <scope>NUCLEOTIDE SEQUENCE [LARGE SCALE GENOMIC DNA]</scope>
    <source>
        <strain evidence="7 8">S1AR25-5A</strain>
    </source>
</reference>
<feature type="domain" description="PAS" evidence="5">
    <location>
        <begin position="161"/>
        <end position="210"/>
    </location>
</feature>
<dbReference type="PROSITE" id="PS50112">
    <property type="entry name" value="PAS"/>
    <property type="match status" value="1"/>
</dbReference>
<dbReference type="SUPFAM" id="SSF55785">
    <property type="entry name" value="PYP-like sensor domain (PAS domain)"/>
    <property type="match status" value="2"/>
</dbReference>
<dbReference type="InterPro" id="IPR000700">
    <property type="entry name" value="PAS-assoc_C"/>
</dbReference>
<dbReference type="SUPFAM" id="SSF55874">
    <property type="entry name" value="ATPase domain of HSP90 chaperone/DNA topoisomerase II/histidine kinase"/>
    <property type="match status" value="1"/>
</dbReference>
<dbReference type="InterPro" id="IPR036890">
    <property type="entry name" value="HATPase_C_sf"/>
</dbReference>
<dbReference type="SMART" id="SM00387">
    <property type="entry name" value="HATPase_c"/>
    <property type="match status" value="1"/>
</dbReference>
<dbReference type="Gene3D" id="3.30.565.10">
    <property type="entry name" value="Histidine kinase-like ATPase, C-terminal domain"/>
    <property type="match status" value="1"/>
</dbReference>
<dbReference type="AlphaFoldDB" id="A0AAE4JIH0"/>
<dbReference type="Gene3D" id="3.30.450.20">
    <property type="entry name" value="PAS domain"/>
    <property type="match status" value="2"/>
</dbReference>
<evidence type="ECO:0000256" key="1">
    <source>
        <dbReference type="ARBA" id="ARBA00022630"/>
    </source>
</evidence>
<dbReference type="InterPro" id="IPR003594">
    <property type="entry name" value="HATPase_dom"/>
</dbReference>
<evidence type="ECO:0000313" key="7">
    <source>
        <dbReference type="EMBL" id="MDS0223732.1"/>
    </source>
</evidence>
<dbReference type="SMART" id="SM00091">
    <property type="entry name" value="PAS"/>
    <property type="match status" value="2"/>
</dbReference>
<dbReference type="Proteomes" id="UP001253439">
    <property type="component" value="Unassembled WGS sequence"/>
</dbReference>
<protein>
    <submittedName>
        <fullName evidence="7">PAS domain-containing protein</fullName>
    </submittedName>
</protein>
<dbReference type="InterPro" id="IPR004358">
    <property type="entry name" value="Sig_transdc_His_kin-like_C"/>
</dbReference>
<dbReference type="Pfam" id="PF02518">
    <property type="entry name" value="HATPase_c"/>
    <property type="match status" value="1"/>
</dbReference>
<evidence type="ECO:0000259" key="4">
    <source>
        <dbReference type="PROSITE" id="PS50109"/>
    </source>
</evidence>
<dbReference type="SMART" id="SM00086">
    <property type="entry name" value="PAC"/>
    <property type="match status" value="2"/>
</dbReference>
<proteinExistence type="predicted"/>
<dbReference type="InterPro" id="IPR000014">
    <property type="entry name" value="PAS"/>
</dbReference>
<dbReference type="Pfam" id="PF13188">
    <property type="entry name" value="PAS_8"/>
    <property type="match status" value="1"/>
</dbReference>
<evidence type="ECO:0000256" key="3">
    <source>
        <dbReference type="ARBA" id="ARBA00022991"/>
    </source>
</evidence>
<feature type="domain" description="PAC" evidence="6">
    <location>
        <begin position="114"/>
        <end position="164"/>
    </location>
</feature>
<dbReference type="PANTHER" id="PTHR47429:SF2">
    <property type="entry name" value="PROTEIN TWIN LOV 1"/>
    <property type="match status" value="1"/>
</dbReference>
<keyword evidence="3" id="KW-0157">Chromophore</keyword>
<feature type="domain" description="PAC" evidence="6">
    <location>
        <begin position="237"/>
        <end position="289"/>
    </location>
</feature>
<gene>
    <name evidence="7" type="ORF">NDI54_20530</name>
</gene>
<dbReference type="RefSeq" id="WP_310898221.1">
    <property type="nucleotide sequence ID" value="NZ_JAMQOM010000023.1"/>
</dbReference>
<evidence type="ECO:0000256" key="2">
    <source>
        <dbReference type="ARBA" id="ARBA00022643"/>
    </source>
</evidence>
<keyword evidence="1" id="KW-0285">Flavoprotein</keyword>
<dbReference type="PANTHER" id="PTHR47429">
    <property type="entry name" value="PROTEIN TWIN LOV 1"/>
    <property type="match status" value="1"/>
</dbReference>
<comment type="caution">
    <text evidence="7">The sequence shown here is derived from an EMBL/GenBank/DDBJ whole genome shotgun (WGS) entry which is preliminary data.</text>
</comment>
<keyword evidence="8" id="KW-1185">Reference proteome</keyword>
<dbReference type="PROSITE" id="PS50109">
    <property type="entry name" value="HIS_KIN"/>
    <property type="match status" value="1"/>
</dbReference>
<dbReference type="GO" id="GO:0016772">
    <property type="term" value="F:transferase activity, transferring phosphorus-containing groups"/>
    <property type="evidence" value="ECO:0007669"/>
    <property type="project" value="InterPro"/>
</dbReference>
<dbReference type="NCBIfam" id="TIGR00229">
    <property type="entry name" value="sensory_box"/>
    <property type="match status" value="1"/>
</dbReference>
<dbReference type="PRINTS" id="PR00344">
    <property type="entry name" value="BCTRLSENSOR"/>
</dbReference>
<evidence type="ECO:0000313" key="8">
    <source>
        <dbReference type="Proteomes" id="UP001253439"/>
    </source>
</evidence>
<sequence length="504" mass="57104">MRSTVQEIQFAGDIADVIHRALRNWKSRHQRQQLQFRQSLLNSQHETVPYGVIVIGDDGEILSYNDRFRDFWEWSDNTLDRETNESLFEHILPQLTSPETLADYIDQFQNHPHQIGDGELTLSDGRVVEWYSAPVVGDDDEYFGRLWVTRDITERKERQWELERKNRAIETAPIGITLSDPAQPDNPLTYVNKRFTDLTGYGETDVLGRNCRLLQGEQTASEPVAEIRAAIDAERPVTVELQNYRKDETKFWNRVTIAPVYDEDGELSNYVGFQQDVTDRKEATRQLRVLHRVLRHNLSNQLTVIRGYVDSLAESVTDDVPDAVEGIQNEIDQLEAVIKKHRKIVGLLDKAPESRTYTVDEIVAPAVTTVTNDYPHADIQIEACEEQIEAIPTIDIAIEELLLNSVVHTDTQPARLQLTSEVRDEFVEISIADNGPGLPTEEIAILLGTQEVEPLKHGRGLGLWLVYLIVFLSGGIIDVEASKGQGTVVRIKLPRVDGASSPLE</sequence>
<dbReference type="InterPro" id="IPR005467">
    <property type="entry name" value="His_kinase_dom"/>
</dbReference>
<accession>A0AAE4JIH0</accession>